<proteinExistence type="predicted"/>
<dbReference type="PANTHER" id="PTHR10110">
    <property type="entry name" value="SODIUM/HYDROGEN EXCHANGER"/>
    <property type="match status" value="1"/>
</dbReference>
<evidence type="ECO:0000256" key="8">
    <source>
        <dbReference type="ARBA" id="ARBA00023201"/>
    </source>
</evidence>
<dbReference type="InterPro" id="IPR018422">
    <property type="entry name" value="Cation/H_exchanger_CPA1"/>
</dbReference>
<keyword evidence="4 9" id="KW-1133">Transmembrane helix</keyword>
<feature type="transmembrane region" description="Helical" evidence="9">
    <location>
        <begin position="21"/>
        <end position="46"/>
    </location>
</feature>
<keyword evidence="5" id="KW-0915">Sodium</keyword>
<evidence type="ECO:0000256" key="3">
    <source>
        <dbReference type="ARBA" id="ARBA00022692"/>
    </source>
</evidence>
<keyword evidence="3 9" id="KW-0812">Transmembrane</keyword>
<accession>A0AAV4R9B0</accession>
<evidence type="ECO:0000256" key="2">
    <source>
        <dbReference type="ARBA" id="ARBA00022448"/>
    </source>
</evidence>
<dbReference type="GO" id="GO:0005886">
    <property type="term" value="C:plasma membrane"/>
    <property type="evidence" value="ECO:0007669"/>
    <property type="project" value="TreeGrafter"/>
</dbReference>
<dbReference type="EMBL" id="BPLR01007449">
    <property type="protein sequence ID" value="GIY16997.1"/>
    <property type="molecule type" value="Genomic_DNA"/>
</dbReference>
<evidence type="ECO:0000256" key="7">
    <source>
        <dbReference type="ARBA" id="ARBA00023136"/>
    </source>
</evidence>
<dbReference type="InterPro" id="IPR006153">
    <property type="entry name" value="Cation/H_exchanger_TM"/>
</dbReference>
<evidence type="ECO:0000256" key="5">
    <source>
        <dbReference type="ARBA" id="ARBA00023053"/>
    </source>
</evidence>
<dbReference type="GO" id="GO:0098719">
    <property type="term" value="P:sodium ion import across plasma membrane"/>
    <property type="evidence" value="ECO:0007669"/>
    <property type="project" value="TreeGrafter"/>
</dbReference>
<dbReference type="GO" id="GO:0015386">
    <property type="term" value="F:potassium:proton antiporter activity"/>
    <property type="evidence" value="ECO:0007669"/>
    <property type="project" value="TreeGrafter"/>
</dbReference>
<evidence type="ECO:0000259" key="10">
    <source>
        <dbReference type="Pfam" id="PF00999"/>
    </source>
</evidence>
<dbReference type="PANTHER" id="PTHR10110:SF98">
    <property type="entry name" value="SODIUM_HYDROGEN EXCHANGER"/>
    <property type="match status" value="1"/>
</dbReference>
<gene>
    <name evidence="11" type="ORF">CEXT_301391</name>
</gene>
<name>A0AAV4R9B0_CAEEX</name>
<evidence type="ECO:0000256" key="6">
    <source>
        <dbReference type="ARBA" id="ARBA00023065"/>
    </source>
</evidence>
<sequence>MFEGYTEMGIPNILPIDYFSGVASFFVVSLGGTFIGIFFGVMTAFLSKFTTPVAVIEPMFPFIMGYMSYLFAEMFHLSGILSLIFCGITMKNYVVENISNKSHVTVKYVTKNAGNCLGDHYICSPRSFYG</sequence>
<evidence type="ECO:0000313" key="11">
    <source>
        <dbReference type="EMBL" id="GIY16997.1"/>
    </source>
</evidence>
<keyword evidence="8" id="KW-0739">Sodium transport</keyword>
<dbReference type="Pfam" id="PF00999">
    <property type="entry name" value="Na_H_Exchanger"/>
    <property type="match status" value="1"/>
</dbReference>
<feature type="domain" description="Cation/H+ exchanger transmembrane" evidence="10">
    <location>
        <begin position="16"/>
        <end position="109"/>
    </location>
</feature>
<evidence type="ECO:0000256" key="4">
    <source>
        <dbReference type="ARBA" id="ARBA00022989"/>
    </source>
</evidence>
<dbReference type="GO" id="GO:0051453">
    <property type="term" value="P:regulation of intracellular pH"/>
    <property type="evidence" value="ECO:0007669"/>
    <property type="project" value="TreeGrafter"/>
</dbReference>
<evidence type="ECO:0000313" key="12">
    <source>
        <dbReference type="Proteomes" id="UP001054945"/>
    </source>
</evidence>
<dbReference type="Proteomes" id="UP001054945">
    <property type="component" value="Unassembled WGS sequence"/>
</dbReference>
<dbReference type="AlphaFoldDB" id="A0AAV4R9B0"/>
<comment type="caution">
    <text evidence="11">The sequence shown here is derived from an EMBL/GenBank/DDBJ whole genome shotgun (WGS) entry which is preliminary data.</text>
</comment>
<keyword evidence="7 9" id="KW-0472">Membrane</keyword>
<keyword evidence="12" id="KW-1185">Reference proteome</keyword>
<feature type="transmembrane region" description="Helical" evidence="9">
    <location>
        <begin position="66"/>
        <end position="88"/>
    </location>
</feature>
<keyword evidence="2" id="KW-0813">Transport</keyword>
<organism evidence="11 12">
    <name type="scientific">Caerostris extrusa</name>
    <name type="common">Bark spider</name>
    <name type="synonym">Caerostris bankana</name>
    <dbReference type="NCBI Taxonomy" id="172846"/>
    <lineage>
        <taxon>Eukaryota</taxon>
        <taxon>Metazoa</taxon>
        <taxon>Ecdysozoa</taxon>
        <taxon>Arthropoda</taxon>
        <taxon>Chelicerata</taxon>
        <taxon>Arachnida</taxon>
        <taxon>Araneae</taxon>
        <taxon>Araneomorphae</taxon>
        <taxon>Entelegynae</taxon>
        <taxon>Araneoidea</taxon>
        <taxon>Araneidae</taxon>
        <taxon>Caerostris</taxon>
    </lineage>
</organism>
<reference evidence="11 12" key="1">
    <citation type="submission" date="2021-06" db="EMBL/GenBank/DDBJ databases">
        <title>Caerostris extrusa draft genome.</title>
        <authorList>
            <person name="Kono N."/>
            <person name="Arakawa K."/>
        </authorList>
    </citation>
    <scope>NUCLEOTIDE SEQUENCE [LARGE SCALE GENOMIC DNA]</scope>
</reference>
<evidence type="ECO:0000256" key="1">
    <source>
        <dbReference type="ARBA" id="ARBA00004141"/>
    </source>
</evidence>
<evidence type="ECO:0000256" key="9">
    <source>
        <dbReference type="SAM" id="Phobius"/>
    </source>
</evidence>
<protein>
    <recommendedName>
        <fullName evidence="10">Cation/H+ exchanger transmembrane domain-containing protein</fullName>
    </recommendedName>
</protein>
<comment type="subcellular location">
    <subcellularLocation>
        <location evidence="1">Membrane</location>
        <topology evidence="1">Multi-pass membrane protein</topology>
    </subcellularLocation>
</comment>
<keyword evidence="6" id="KW-0406">Ion transport</keyword>
<dbReference type="GO" id="GO:0015385">
    <property type="term" value="F:sodium:proton antiporter activity"/>
    <property type="evidence" value="ECO:0007669"/>
    <property type="project" value="InterPro"/>
</dbReference>